<dbReference type="InterPro" id="IPR011545">
    <property type="entry name" value="DEAD/DEAH_box_helicase_dom"/>
</dbReference>
<dbReference type="InterPro" id="IPR014014">
    <property type="entry name" value="RNA_helicase_DEAD_Q_motif"/>
</dbReference>
<accession>A0A0Q9YTK0</accession>
<dbReference type="SMART" id="SM00487">
    <property type="entry name" value="DEXDc"/>
    <property type="match status" value="1"/>
</dbReference>
<dbReference type="CDD" id="cd00268">
    <property type="entry name" value="DEADc"/>
    <property type="match status" value="1"/>
</dbReference>
<keyword evidence="2 11" id="KW-0378">Hydrolase</keyword>
<dbReference type="SMART" id="SM00490">
    <property type="entry name" value="HELICc"/>
    <property type="match status" value="1"/>
</dbReference>
<dbReference type="InterPro" id="IPR001650">
    <property type="entry name" value="Helicase_C-like"/>
</dbReference>
<feature type="compositionally biased region" description="Basic and acidic residues" evidence="7">
    <location>
        <begin position="436"/>
        <end position="449"/>
    </location>
</feature>
<feature type="short sequence motif" description="Q motif" evidence="6">
    <location>
        <begin position="2"/>
        <end position="30"/>
    </location>
</feature>
<dbReference type="GO" id="GO:0003724">
    <property type="term" value="F:RNA helicase activity"/>
    <property type="evidence" value="ECO:0007669"/>
    <property type="project" value="UniProtKB-EC"/>
</dbReference>
<evidence type="ECO:0000256" key="5">
    <source>
        <dbReference type="ARBA" id="ARBA00038437"/>
    </source>
</evidence>
<dbReference type="InterPro" id="IPR014001">
    <property type="entry name" value="Helicase_ATP-bd"/>
</dbReference>
<dbReference type="Proteomes" id="UP000051497">
    <property type="component" value="Unassembled WGS sequence"/>
</dbReference>
<gene>
    <name evidence="11" type="primary">cshA</name>
    <name evidence="12" type="ORF">HT99x_001040</name>
    <name evidence="11" type="ORF">HT99x_01962</name>
</gene>
<evidence type="ECO:0000313" key="11">
    <source>
        <dbReference type="EMBL" id="KRG21042.1"/>
    </source>
</evidence>
<organism evidence="11">
    <name type="scientific">Candidatus Berkiella aquae</name>
    <dbReference type="NCBI Taxonomy" id="295108"/>
    <lineage>
        <taxon>Bacteria</taxon>
        <taxon>Pseudomonadati</taxon>
        <taxon>Pseudomonadota</taxon>
        <taxon>Gammaproteobacteria</taxon>
        <taxon>Candidatus Berkiellales</taxon>
        <taxon>Candidatus Berkiellaceae</taxon>
        <taxon>Candidatus Berkiella</taxon>
    </lineage>
</organism>
<feature type="domain" description="Helicase ATP-binding" evidence="8">
    <location>
        <begin position="33"/>
        <end position="203"/>
    </location>
</feature>
<dbReference type="EC" id="3.6.4.13" evidence="11"/>
<dbReference type="SUPFAM" id="SSF52540">
    <property type="entry name" value="P-loop containing nucleoside triphosphate hydrolases"/>
    <property type="match status" value="1"/>
</dbReference>
<protein>
    <submittedName>
        <fullName evidence="11">DEAD-box ATP-dependent RNA helicase CshA</fullName>
        <ecNumber evidence="11">3.6.4.13</ecNumber>
    </submittedName>
    <submittedName>
        <fullName evidence="12">DEAD/DEAH box helicase</fullName>
    </submittedName>
</protein>
<evidence type="ECO:0000259" key="8">
    <source>
        <dbReference type="PROSITE" id="PS51192"/>
    </source>
</evidence>
<dbReference type="PANTHER" id="PTHR47959:SF1">
    <property type="entry name" value="ATP-DEPENDENT RNA HELICASE DBPA"/>
    <property type="match status" value="1"/>
</dbReference>
<dbReference type="InterPro" id="IPR044742">
    <property type="entry name" value="DEAD/DEAH_RhlB"/>
</dbReference>
<evidence type="ECO:0000313" key="13">
    <source>
        <dbReference type="Proteomes" id="UP000051497"/>
    </source>
</evidence>
<dbReference type="InterPro" id="IPR027417">
    <property type="entry name" value="P-loop_NTPase"/>
</dbReference>
<comment type="similarity">
    <text evidence="5">Belongs to the DEAD box helicase family.</text>
</comment>
<dbReference type="Gene3D" id="3.40.50.300">
    <property type="entry name" value="P-loop containing nucleotide triphosphate hydrolases"/>
    <property type="match status" value="2"/>
</dbReference>
<dbReference type="PANTHER" id="PTHR47959">
    <property type="entry name" value="ATP-DEPENDENT RNA HELICASE RHLE-RELATED"/>
    <property type="match status" value="1"/>
</dbReference>
<evidence type="ECO:0000256" key="1">
    <source>
        <dbReference type="ARBA" id="ARBA00022741"/>
    </source>
</evidence>
<dbReference type="RefSeq" id="WP_075066583.1">
    <property type="nucleotide sequence ID" value="NZ_LKAJ02000001.1"/>
</dbReference>
<keyword evidence="13" id="KW-1185">Reference proteome</keyword>
<name>A0A0Q9YTK0_9GAMM</name>
<sequence length="643" mass="71504">MQNFNAFGLPAVLLNSLEQMGITEPTPIQTEAIPTILAGNDLLASAQTGTGKTIAYLLPIISKLDENPDESVLILTPTRELATQVKDSVLHFIKRMRSLNMALLIGGEPIFKQFAALKRRPRIIIGTPGRIIDHLQRRTLNLQSVRYLVLDETDRMLDMGFSQDIETILGNLQDERQTLLFSATLPQAIVKLSKKYLAENAQRIAIGSTTEPSRQIKQETIQVSSGSKFTTLLTALEEREGSVIIFVKTKISADKLAEKLQEKDHAADAIHGDLNQRKRDRVIREFRNNKCRILVATDIAARGIDIPHIMHVINYDLPQCPEDYIHRIGRTGRAGMTGFALSFVSPDERHKWKAIHRLIHAGEETEGTSRGGSRGGRDNRRGGYSGQRDGARGGYRGSESRGGYRGRRDEGASESRGGYRGRRDESTSESRGGYRGRREEGASESRGGYRGESQGYRGRRDGAASESQGYRGRRDGAASESQGYRGRRDGAASESQGYRGRREEGASESRGGNRGARRDNAEGAGRSYAKREESTAGFGVKTYRKKEAGASSQARGFRGKKEESGESKRPYRAKNEEFGSKPFRGKKEDNGRVEKKSWDEKLRDPRVRVEKPKRLEAHKAAAFSEQRSIKKRATVVYKNDASS</sequence>
<evidence type="ECO:0000256" key="7">
    <source>
        <dbReference type="SAM" id="MobiDB-lite"/>
    </source>
</evidence>
<feature type="domain" description="Helicase C-terminal" evidence="9">
    <location>
        <begin position="228"/>
        <end position="381"/>
    </location>
</feature>
<feature type="region of interest" description="Disordered" evidence="7">
    <location>
        <begin position="363"/>
        <end position="605"/>
    </location>
</feature>
<evidence type="ECO:0000313" key="12">
    <source>
        <dbReference type="EMBL" id="MCS5710004.1"/>
    </source>
</evidence>
<dbReference type="InterPro" id="IPR050079">
    <property type="entry name" value="DEAD_box_RNA_helicase"/>
</dbReference>
<dbReference type="PROSITE" id="PS51195">
    <property type="entry name" value="Q_MOTIF"/>
    <property type="match status" value="1"/>
</dbReference>
<dbReference type="PATRIC" id="fig|1590043.3.peg.2000"/>
<dbReference type="AlphaFoldDB" id="A0A0Q9YTK0"/>
<reference evidence="12" key="2">
    <citation type="journal article" date="2016" name="Genome Announc.">
        <title>Draft Genome Sequences of Two Novel Amoeba-Resistant Intranuclear Bacteria, 'Candidatus Berkiella cookevillensis' and 'Candidatus Berkiella aquae'.</title>
        <authorList>
            <person name="Mehari Y.T."/>
            <person name="Arivett B.A."/>
            <person name="Farone A.L."/>
            <person name="Gunderson J.H."/>
            <person name="Farone M.B."/>
        </authorList>
    </citation>
    <scope>NUCLEOTIDE SEQUENCE</scope>
    <source>
        <strain evidence="12">HT99</strain>
    </source>
</reference>
<evidence type="ECO:0000259" key="10">
    <source>
        <dbReference type="PROSITE" id="PS51195"/>
    </source>
</evidence>
<dbReference type="GO" id="GO:0005829">
    <property type="term" value="C:cytosol"/>
    <property type="evidence" value="ECO:0007669"/>
    <property type="project" value="TreeGrafter"/>
</dbReference>
<dbReference type="STRING" id="295108.HT99x_01962"/>
<comment type="caution">
    <text evidence="11">The sequence shown here is derived from an EMBL/GenBank/DDBJ whole genome shotgun (WGS) entry which is preliminary data.</text>
</comment>
<reference evidence="11" key="1">
    <citation type="submission" date="2015-09" db="EMBL/GenBank/DDBJ databases">
        <title>Draft Genome Sequences of Two Novel Amoeba-resistant Intranuclear Bacteria, Candidatus Berkiella cookevillensis and Candidatus Berkiella aquae.</title>
        <authorList>
            <person name="Mehari Y.T."/>
            <person name="Arivett B.A."/>
            <person name="Farone A.L."/>
            <person name="Gunderson J.H."/>
            <person name="Farone M.B."/>
        </authorList>
    </citation>
    <scope>NUCLEOTIDE SEQUENCE [LARGE SCALE GENOMIC DNA]</scope>
    <source>
        <strain evidence="11">HT99</strain>
    </source>
</reference>
<dbReference type="PROSITE" id="PS51192">
    <property type="entry name" value="HELICASE_ATP_BIND_1"/>
    <property type="match status" value="1"/>
</dbReference>
<dbReference type="Pfam" id="PF00271">
    <property type="entry name" value="Helicase_C"/>
    <property type="match status" value="1"/>
</dbReference>
<evidence type="ECO:0000256" key="3">
    <source>
        <dbReference type="ARBA" id="ARBA00022806"/>
    </source>
</evidence>
<dbReference type="GO" id="GO:0005524">
    <property type="term" value="F:ATP binding"/>
    <property type="evidence" value="ECO:0007669"/>
    <property type="project" value="UniProtKB-KW"/>
</dbReference>
<feature type="compositionally biased region" description="Basic and acidic residues" evidence="7">
    <location>
        <begin position="559"/>
        <end position="605"/>
    </location>
</feature>
<feature type="domain" description="DEAD-box RNA helicase Q" evidence="10">
    <location>
        <begin position="2"/>
        <end position="30"/>
    </location>
</feature>
<evidence type="ECO:0000256" key="6">
    <source>
        <dbReference type="PROSITE-ProRule" id="PRU00552"/>
    </source>
</evidence>
<dbReference type="GO" id="GO:0003676">
    <property type="term" value="F:nucleic acid binding"/>
    <property type="evidence" value="ECO:0007669"/>
    <property type="project" value="InterPro"/>
</dbReference>
<dbReference type="Pfam" id="PF00270">
    <property type="entry name" value="DEAD"/>
    <property type="match status" value="1"/>
</dbReference>
<dbReference type="OrthoDB" id="9805696at2"/>
<keyword evidence="4" id="KW-0067">ATP-binding</keyword>
<dbReference type="GO" id="GO:0016787">
    <property type="term" value="F:hydrolase activity"/>
    <property type="evidence" value="ECO:0007669"/>
    <property type="project" value="UniProtKB-KW"/>
</dbReference>
<evidence type="ECO:0000256" key="4">
    <source>
        <dbReference type="ARBA" id="ARBA00022840"/>
    </source>
</evidence>
<evidence type="ECO:0000259" key="9">
    <source>
        <dbReference type="PROSITE" id="PS51194"/>
    </source>
</evidence>
<dbReference type="CDD" id="cd18787">
    <property type="entry name" value="SF2_C_DEAD"/>
    <property type="match status" value="1"/>
</dbReference>
<dbReference type="EMBL" id="LKAJ01000007">
    <property type="protein sequence ID" value="KRG21042.1"/>
    <property type="molecule type" value="Genomic_DNA"/>
</dbReference>
<keyword evidence="3 11" id="KW-0347">Helicase</keyword>
<dbReference type="EMBL" id="LKAJ02000001">
    <property type="protein sequence ID" value="MCS5710004.1"/>
    <property type="molecule type" value="Genomic_DNA"/>
</dbReference>
<keyword evidence="1" id="KW-0547">Nucleotide-binding</keyword>
<evidence type="ECO:0000256" key="2">
    <source>
        <dbReference type="ARBA" id="ARBA00022801"/>
    </source>
</evidence>
<reference evidence="12" key="3">
    <citation type="submission" date="2021-06" db="EMBL/GenBank/DDBJ databases">
        <title>Genomic Description and Analysis of Intracellular Bacteria, Candidatus Berkiella cookevillensis and Candidatus Berkiella aquae.</title>
        <authorList>
            <person name="Kidane D.T."/>
            <person name="Mehari Y.T."/>
            <person name="Rice F.C."/>
            <person name="Arivett B.A."/>
            <person name="Farone A.L."/>
            <person name="Berk S.G."/>
            <person name="Farone M.B."/>
        </authorList>
    </citation>
    <scope>NUCLEOTIDE SEQUENCE</scope>
    <source>
        <strain evidence="12">HT99</strain>
    </source>
</reference>
<proteinExistence type="inferred from homology"/>
<dbReference type="PROSITE" id="PS51194">
    <property type="entry name" value="HELICASE_CTER"/>
    <property type="match status" value="1"/>
</dbReference>